<evidence type="ECO:0000256" key="4">
    <source>
        <dbReference type="ARBA" id="ARBA00022737"/>
    </source>
</evidence>
<reference evidence="10" key="1">
    <citation type="submission" date="2019-04" db="EMBL/GenBank/DDBJ databases">
        <title>Complete genome sequence of Sphingomonas sp. W1-2-3.</title>
        <authorList>
            <person name="Im W.T."/>
        </authorList>
    </citation>
    <scope>NUCLEOTIDE SEQUENCE [LARGE SCALE GENOMIC DNA]</scope>
    <source>
        <strain evidence="10">W1-2-3</strain>
    </source>
</reference>
<evidence type="ECO:0000313" key="10">
    <source>
        <dbReference type="Proteomes" id="UP000298714"/>
    </source>
</evidence>
<dbReference type="SUPFAM" id="SSF51161">
    <property type="entry name" value="Trimeric LpxA-like enzymes"/>
    <property type="match status" value="1"/>
</dbReference>
<proteinExistence type="inferred from homology"/>
<comment type="catalytic activity">
    <reaction evidence="6 7">
        <text>L-serine + acetyl-CoA = O-acetyl-L-serine + CoA</text>
        <dbReference type="Rhea" id="RHEA:24560"/>
        <dbReference type="ChEBI" id="CHEBI:33384"/>
        <dbReference type="ChEBI" id="CHEBI:57287"/>
        <dbReference type="ChEBI" id="CHEBI:57288"/>
        <dbReference type="ChEBI" id="CHEBI:58340"/>
        <dbReference type="EC" id="2.3.1.30"/>
    </reaction>
</comment>
<dbReference type="InterPro" id="IPR042122">
    <property type="entry name" value="Ser_AcTrfase_N_sf"/>
</dbReference>
<dbReference type="Gene3D" id="2.160.10.10">
    <property type="entry name" value="Hexapeptide repeat proteins"/>
    <property type="match status" value="1"/>
</dbReference>
<keyword evidence="2" id="KW-0028">Amino-acid biosynthesis</keyword>
<dbReference type="NCBIfam" id="TIGR01172">
    <property type="entry name" value="cysE"/>
    <property type="match status" value="1"/>
</dbReference>
<comment type="similarity">
    <text evidence="1 7">Belongs to the transferase hexapeptide repeat family.</text>
</comment>
<evidence type="ECO:0000313" key="9">
    <source>
        <dbReference type="EMBL" id="QCI79513.1"/>
    </source>
</evidence>
<evidence type="ECO:0000256" key="5">
    <source>
        <dbReference type="ARBA" id="ARBA00023315"/>
    </source>
</evidence>
<dbReference type="EMBL" id="CP039704">
    <property type="protein sequence ID" value="QCI79513.1"/>
    <property type="molecule type" value="Genomic_DNA"/>
</dbReference>
<dbReference type="InterPro" id="IPR053376">
    <property type="entry name" value="Serine_acetyltransferase"/>
</dbReference>
<gene>
    <name evidence="9" type="primary">cysE</name>
    <name evidence="9" type="ORF">E6W36_08055</name>
</gene>
<name>A0A4D7C9E2_9SPHN</name>
<dbReference type="InterPro" id="IPR005881">
    <property type="entry name" value="Ser_O-AcTrfase"/>
</dbReference>
<dbReference type="PANTHER" id="PTHR42811">
    <property type="entry name" value="SERINE ACETYLTRANSFERASE"/>
    <property type="match status" value="1"/>
</dbReference>
<dbReference type="CDD" id="cd03354">
    <property type="entry name" value="LbH_SAT"/>
    <property type="match status" value="1"/>
</dbReference>
<keyword evidence="5 7" id="KW-0012">Acyltransferase</keyword>
<dbReference type="GO" id="GO:0009001">
    <property type="term" value="F:serine O-acetyltransferase activity"/>
    <property type="evidence" value="ECO:0007669"/>
    <property type="project" value="UniProtKB-EC"/>
</dbReference>
<dbReference type="KEGG" id="hgn:E6W36_08055"/>
<feature type="coiled-coil region" evidence="8">
    <location>
        <begin position="199"/>
        <end position="226"/>
    </location>
</feature>
<dbReference type="NCBIfam" id="NF041874">
    <property type="entry name" value="EPS_EpsC"/>
    <property type="match status" value="1"/>
</dbReference>
<evidence type="ECO:0000256" key="2">
    <source>
        <dbReference type="ARBA" id="ARBA00022605"/>
    </source>
</evidence>
<accession>A0A4D7C9E2</accession>
<dbReference type="PIRSF" id="PIRSF000441">
    <property type="entry name" value="CysE"/>
    <property type="match status" value="1"/>
</dbReference>
<protein>
    <recommendedName>
        <fullName evidence="7">Serine acetyltransferase</fullName>
        <ecNumber evidence="7">2.3.1.30</ecNumber>
    </recommendedName>
</protein>
<keyword evidence="3 7" id="KW-0808">Transferase</keyword>
<dbReference type="InterPro" id="IPR045304">
    <property type="entry name" value="LbH_SAT"/>
</dbReference>
<dbReference type="AlphaFoldDB" id="A0A4D7C9E2"/>
<dbReference type="Gene3D" id="1.10.3130.10">
    <property type="entry name" value="serine acetyltransferase, domain 1"/>
    <property type="match status" value="1"/>
</dbReference>
<evidence type="ECO:0000256" key="6">
    <source>
        <dbReference type="ARBA" id="ARBA00049486"/>
    </source>
</evidence>
<evidence type="ECO:0000256" key="8">
    <source>
        <dbReference type="SAM" id="Coils"/>
    </source>
</evidence>
<keyword evidence="4" id="KW-0677">Repeat</keyword>
<dbReference type="PROSITE" id="PS00101">
    <property type="entry name" value="HEXAPEP_TRANSFERASES"/>
    <property type="match status" value="1"/>
</dbReference>
<organism evidence="9 10">
    <name type="scientific">Hankyongella ginsenosidimutans</name>
    <dbReference type="NCBI Taxonomy" id="1763828"/>
    <lineage>
        <taxon>Bacteria</taxon>
        <taxon>Pseudomonadati</taxon>
        <taxon>Pseudomonadota</taxon>
        <taxon>Alphaproteobacteria</taxon>
        <taxon>Sphingomonadales</taxon>
        <taxon>Sphingomonadaceae</taxon>
        <taxon>Hankyongella</taxon>
    </lineage>
</organism>
<dbReference type="GO" id="GO:0006535">
    <property type="term" value="P:cysteine biosynthetic process from serine"/>
    <property type="evidence" value="ECO:0007669"/>
    <property type="project" value="InterPro"/>
</dbReference>
<dbReference type="InterPro" id="IPR018357">
    <property type="entry name" value="Hexapep_transf_CS"/>
</dbReference>
<keyword evidence="10" id="KW-1185">Reference proteome</keyword>
<dbReference type="GO" id="GO:0005737">
    <property type="term" value="C:cytoplasm"/>
    <property type="evidence" value="ECO:0007669"/>
    <property type="project" value="InterPro"/>
</dbReference>
<evidence type="ECO:0000256" key="7">
    <source>
        <dbReference type="PIRNR" id="PIRNR000441"/>
    </source>
</evidence>
<dbReference type="InterPro" id="IPR001451">
    <property type="entry name" value="Hexapep"/>
</dbReference>
<dbReference type="Pfam" id="PF00132">
    <property type="entry name" value="Hexapep"/>
    <property type="match status" value="1"/>
</dbReference>
<keyword evidence="8" id="KW-0175">Coiled coil</keyword>
<sequence length="229" mass="25061">MLQSLVGYLDSVKARDPSARSRWEVLLYAGVWALAWHRIAHWFYTLEFYWLARLFSQIGRLLTGIEIHPGATIGKRFFIDHGMGVVIGETAEICDDVTMYHGVTLGGVDPASGIGGKRHPTIANGVIIGSGAQILGPITVGANARVGANAVVTREVMAAATVVGIPAKPVLMDAANFSREFLAYGTPCDERYDPQTQRLEIIRCEMEKLQARLNALESEHRDTPRRTGS</sequence>
<dbReference type="FunFam" id="2.160.10.10:FF:000007">
    <property type="entry name" value="Serine acetyltransferase"/>
    <property type="match status" value="1"/>
</dbReference>
<dbReference type="InterPro" id="IPR011004">
    <property type="entry name" value="Trimer_LpxA-like_sf"/>
</dbReference>
<evidence type="ECO:0000256" key="1">
    <source>
        <dbReference type="ARBA" id="ARBA00007274"/>
    </source>
</evidence>
<evidence type="ECO:0000256" key="3">
    <source>
        <dbReference type="ARBA" id="ARBA00022679"/>
    </source>
</evidence>
<dbReference type="RefSeq" id="WP_222872308.1">
    <property type="nucleotide sequence ID" value="NZ_CP039704.1"/>
</dbReference>
<dbReference type="EC" id="2.3.1.30" evidence="7"/>
<dbReference type="Proteomes" id="UP000298714">
    <property type="component" value="Chromosome"/>
</dbReference>